<dbReference type="CDD" id="cd02440">
    <property type="entry name" value="AdoMet_MTases"/>
    <property type="match status" value="1"/>
</dbReference>
<dbReference type="SUPFAM" id="SSF53335">
    <property type="entry name" value="S-adenosyl-L-methionine-dependent methyltransferases"/>
    <property type="match status" value="1"/>
</dbReference>
<dbReference type="InterPro" id="IPR029063">
    <property type="entry name" value="SAM-dependent_MTases_sf"/>
</dbReference>
<dbReference type="GO" id="GO:0008757">
    <property type="term" value="F:S-adenosylmethionine-dependent methyltransferase activity"/>
    <property type="evidence" value="ECO:0007669"/>
    <property type="project" value="InterPro"/>
</dbReference>
<evidence type="ECO:0000259" key="1">
    <source>
        <dbReference type="Pfam" id="PF08241"/>
    </source>
</evidence>
<dbReference type="Pfam" id="PF08241">
    <property type="entry name" value="Methyltransf_11"/>
    <property type="match status" value="1"/>
</dbReference>
<dbReference type="InterPro" id="IPR050508">
    <property type="entry name" value="Methyltransf_Superfamily"/>
</dbReference>
<dbReference type="EMBL" id="BARU01000336">
    <property type="protein sequence ID" value="GAH19670.1"/>
    <property type="molecule type" value="Genomic_DNA"/>
</dbReference>
<feature type="domain" description="Methyltransferase type 11" evidence="1">
    <location>
        <begin position="52"/>
        <end position="136"/>
    </location>
</feature>
<organism evidence="2">
    <name type="scientific">marine sediment metagenome</name>
    <dbReference type="NCBI Taxonomy" id="412755"/>
    <lineage>
        <taxon>unclassified sequences</taxon>
        <taxon>metagenomes</taxon>
        <taxon>ecological metagenomes</taxon>
    </lineage>
</organism>
<gene>
    <name evidence="2" type="ORF">S03H2_01213</name>
</gene>
<proteinExistence type="predicted"/>
<dbReference type="InterPro" id="IPR013216">
    <property type="entry name" value="Methyltransf_11"/>
</dbReference>
<dbReference type="AlphaFoldDB" id="X1EH26"/>
<sequence length="217" mass="24523">MSNPTTLALPKVEPFEEYASQYEGWFERNKFLYESELRAIREQLPKSGKGIEIGVGSGRFAAPLGIKLGIEPSHKMRELAQRRGIKAIEGVAEKLPFHNSQFEFALIVTTICFVDDIHTSLQEAYRVLKPGGYLIIGFIDKKSSIGKSYQQRKKKSVFYRIATFYTVDEVVSNLKKVGFKNFSFTQTIFHNLSKIKTIEPIKEGYGGGSFVVIKALK</sequence>
<evidence type="ECO:0000313" key="2">
    <source>
        <dbReference type="EMBL" id="GAH19670.1"/>
    </source>
</evidence>
<name>X1EH26_9ZZZZ</name>
<reference evidence="2" key="1">
    <citation type="journal article" date="2014" name="Front. Microbiol.">
        <title>High frequency of phylogenetically diverse reductive dehalogenase-homologous genes in deep subseafloor sedimentary metagenomes.</title>
        <authorList>
            <person name="Kawai M."/>
            <person name="Futagami T."/>
            <person name="Toyoda A."/>
            <person name="Takaki Y."/>
            <person name="Nishi S."/>
            <person name="Hori S."/>
            <person name="Arai W."/>
            <person name="Tsubouchi T."/>
            <person name="Morono Y."/>
            <person name="Uchiyama I."/>
            <person name="Ito T."/>
            <person name="Fujiyama A."/>
            <person name="Inagaki F."/>
            <person name="Takami H."/>
        </authorList>
    </citation>
    <scope>NUCLEOTIDE SEQUENCE</scope>
    <source>
        <strain evidence="2">Expedition CK06-06</strain>
    </source>
</reference>
<dbReference type="PANTHER" id="PTHR42912:SF80">
    <property type="entry name" value="METHYLTRANSFERASE DOMAIN-CONTAINING PROTEIN"/>
    <property type="match status" value="1"/>
</dbReference>
<protein>
    <recommendedName>
        <fullName evidence="1">Methyltransferase type 11 domain-containing protein</fullName>
    </recommendedName>
</protein>
<dbReference type="PANTHER" id="PTHR42912">
    <property type="entry name" value="METHYLTRANSFERASE"/>
    <property type="match status" value="1"/>
</dbReference>
<comment type="caution">
    <text evidence="2">The sequence shown here is derived from an EMBL/GenBank/DDBJ whole genome shotgun (WGS) entry which is preliminary data.</text>
</comment>
<accession>X1EH26</accession>
<dbReference type="Gene3D" id="3.40.50.150">
    <property type="entry name" value="Vaccinia Virus protein VP39"/>
    <property type="match status" value="1"/>
</dbReference>